<dbReference type="EMBL" id="JADQDM010000019">
    <property type="protein sequence ID" value="MBF9223826.1"/>
    <property type="molecule type" value="Genomic_DNA"/>
</dbReference>
<dbReference type="RefSeq" id="WP_196295250.1">
    <property type="nucleotide sequence ID" value="NZ_JADQDM010000019.1"/>
</dbReference>
<proteinExistence type="predicted"/>
<dbReference type="Proteomes" id="UP000618931">
    <property type="component" value="Unassembled WGS sequence"/>
</dbReference>
<evidence type="ECO:0000313" key="1">
    <source>
        <dbReference type="EMBL" id="MBF9223826.1"/>
    </source>
</evidence>
<reference evidence="1 2" key="1">
    <citation type="submission" date="2020-11" db="EMBL/GenBank/DDBJ databases">
        <authorList>
            <person name="Kim M.K."/>
        </authorList>
    </citation>
    <scope>NUCLEOTIDE SEQUENCE [LARGE SCALE GENOMIC DNA]</scope>
    <source>
        <strain evidence="1 2">BT662</strain>
    </source>
</reference>
<evidence type="ECO:0000313" key="2">
    <source>
        <dbReference type="Proteomes" id="UP000618931"/>
    </source>
</evidence>
<protein>
    <recommendedName>
        <fullName evidence="3">ArsR family transcriptional regulator</fullName>
    </recommendedName>
</protein>
<comment type="caution">
    <text evidence="1">The sequence shown here is derived from an EMBL/GenBank/DDBJ whole genome shotgun (WGS) entry which is preliminary data.</text>
</comment>
<accession>A0ABS0IA30</accession>
<sequence length="138" mass="14862">MPKNLSADALVAAFAERVARRDDPPPPDPARFEAPQVLGRLVQALRPLTGMRTERGRATLARMCYAFVAAPEHSGPALAEAAGVGEIAACRARGHLRRVGLLENRYGGGHRRYRLTRFGEDWLLAVVQGTKIPGPGVG</sequence>
<keyword evidence="2" id="KW-1185">Reference proteome</keyword>
<name>A0ABS0IA30_9BACT</name>
<organism evidence="1 2">
    <name type="scientific">Hymenobacter ruricola</name>
    <dbReference type="NCBI Taxonomy" id="2791023"/>
    <lineage>
        <taxon>Bacteria</taxon>
        <taxon>Pseudomonadati</taxon>
        <taxon>Bacteroidota</taxon>
        <taxon>Cytophagia</taxon>
        <taxon>Cytophagales</taxon>
        <taxon>Hymenobacteraceae</taxon>
        <taxon>Hymenobacter</taxon>
    </lineage>
</organism>
<evidence type="ECO:0008006" key="3">
    <source>
        <dbReference type="Google" id="ProtNLM"/>
    </source>
</evidence>
<gene>
    <name evidence="1" type="ORF">I2H31_22185</name>
</gene>